<keyword evidence="3" id="KW-1185">Reference proteome</keyword>
<organism evidence="2 3">
    <name type="scientific">Streptomyces bathyalis</name>
    <dbReference type="NCBI Taxonomy" id="2710756"/>
    <lineage>
        <taxon>Bacteria</taxon>
        <taxon>Bacillati</taxon>
        <taxon>Actinomycetota</taxon>
        <taxon>Actinomycetes</taxon>
        <taxon>Kitasatosporales</taxon>
        <taxon>Streptomycetaceae</taxon>
        <taxon>Streptomyces</taxon>
    </lineage>
</organism>
<evidence type="ECO:0000313" key="2">
    <source>
        <dbReference type="EMBL" id="QPP05180.1"/>
    </source>
</evidence>
<accession>A0A7T1T2I0</accession>
<dbReference type="Proteomes" id="UP000595046">
    <property type="component" value="Chromosome"/>
</dbReference>
<name>A0A7T1T2I0_9ACTN</name>
<reference evidence="3" key="1">
    <citation type="submission" date="2020-02" db="EMBL/GenBank/DDBJ databases">
        <title>Streptomyces sp. ASO4wet.</title>
        <authorList>
            <person name="Risdian C."/>
            <person name="Landwehr W."/>
            <person name="Schupp P."/>
            <person name="Wink J."/>
        </authorList>
    </citation>
    <scope>NUCLEOTIDE SEQUENCE [LARGE SCALE GENOMIC DNA]</scope>
    <source>
        <strain evidence="3">ASO4wet</strain>
    </source>
</reference>
<dbReference type="EMBL" id="CP048882">
    <property type="protein sequence ID" value="QPP05180.1"/>
    <property type="molecule type" value="Genomic_DNA"/>
</dbReference>
<dbReference type="AlphaFoldDB" id="A0A7T1T2I0"/>
<feature type="compositionally biased region" description="Low complexity" evidence="1">
    <location>
        <begin position="122"/>
        <end position="136"/>
    </location>
</feature>
<dbReference type="KEGG" id="sbat:G4Z16_00875"/>
<proteinExistence type="predicted"/>
<dbReference type="RefSeq" id="WP_197348680.1">
    <property type="nucleotide sequence ID" value="NZ_CP048882.1"/>
</dbReference>
<feature type="compositionally biased region" description="Polar residues" evidence="1">
    <location>
        <begin position="103"/>
        <end position="113"/>
    </location>
</feature>
<sequence>MDPPHFHFGFHAEYDFVAKATTNISPHLAEWYLTREQFQQLPGTPGLYRLRVPEQDGRRRAQQAVKDLRAHGFTVHTDLALDPAARQPVMLTERRNRRAEASSVRSPQQSPALTFTRPASEAASFARPPLRAPARPGTSPSRRRS</sequence>
<evidence type="ECO:0000313" key="3">
    <source>
        <dbReference type="Proteomes" id="UP000595046"/>
    </source>
</evidence>
<feature type="region of interest" description="Disordered" evidence="1">
    <location>
        <begin position="86"/>
        <end position="145"/>
    </location>
</feature>
<evidence type="ECO:0000256" key="1">
    <source>
        <dbReference type="SAM" id="MobiDB-lite"/>
    </source>
</evidence>
<protein>
    <submittedName>
        <fullName evidence="2">Uncharacterized protein</fullName>
    </submittedName>
</protein>
<gene>
    <name evidence="2" type="ORF">G4Z16_00875</name>
</gene>